<evidence type="ECO:0000313" key="2">
    <source>
        <dbReference type="Proteomes" id="UP001279681"/>
    </source>
</evidence>
<gene>
    <name evidence="1" type="ORF">RFV38_12800</name>
</gene>
<protein>
    <submittedName>
        <fullName evidence="1">DUF4868 domain-containing protein</fullName>
    </submittedName>
</protein>
<keyword evidence="2" id="KW-1185">Reference proteome</keyword>
<evidence type="ECO:0000313" key="1">
    <source>
        <dbReference type="EMBL" id="MDX8337357.1"/>
    </source>
</evidence>
<sequence>MAVLYFIVRKIKSKEILLFSSEISKEVFMEMSKNLEKILESSDKKEKIIYSPAKIQGDTIEIIDFFKVKNYEQFSKILKNIPGPSISEIMDSSDSLKSDYEMWGYCYVSEIDGKKRLFFKKYKSQSLLKTNCLRMIFSNGHFTSVNKSIFTLDYDVDCFMENGVLYILKKNNFELLFDFHEEIAEISKKGYQIIKNEIKIECDGFEKWCEQGGTVARKLASIYLNKHYEKMKHDKISEIIEMHNLKIKYNFYKKSIAFDSLSKSRIEYWEILKLFDDDYLHSYLTNNLYESENKN</sequence>
<accession>A0ABU4WEE4</accession>
<name>A0ABU4WEE4_9FUSO</name>
<reference evidence="2" key="1">
    <citation type="submission" date="2023-07" db="EMBL/GenBank/DDBJ databases">
        <authorList>
            <person name="Colorado M.A."/>
            <person name="Villamil L.M."/>
            <person name="Melo J.F."/>
            <person name="Rodriguez J.A."/>
            <person name="Ruiz R.Y."/>
        </authorList>
    </citation>
    <scope>NUCLEOTIDE SEQUENCE [LARGE SCALE GENOMIC DNA]</scope>
    <source>
        <strain evidence="2">C33</strain>
    </source>
</reference>
<dbReference type="Proteomes" id="UP001279681">
    <property type="component" value="Unassembled WGS sequence"/>
</dbReference>
<organism evidence="1 2">
    <name type="scientific">Candidatus Cetobacterium colombiensis</name>
    <dbReference type="NCBI Taxonomy" id="3073100"/>
    <lineage>
        <taxon>Bacteria</taxon>
        <taxon>Fusobacteriati</taxon>
        <taxon>Fusobacteriota</taxon>
        <taxon>Fusobacteriia</taxon>
        <taxon>Fusobacteriales</taxon>
        <taxon>Fusobacteriaceae</taxon>
        <taxon>Cetobacterium</taxon>
    </lineage>
</organism>
<dbReference type="InterPro" id="IPR032359">
    <property type="entry name" value="KwaB-like"/>
</dbReference>
<proteinExistence type="predicted"/>
<dbReference type="RefSeq" id="WP_320314698.1">
    <property type="nucleotide sequence ID" value="NZ_JAVIKH010000033.1"/>
</dbReference>
<dbReference type="EMBL" id="JAVIKH010000033">
    <property type="protein sequence ID" value="MDX8337357.1"/>
    <property type="molecule type" value="Genomic_DNA"/>
</dbReference>
<dbReference type="Pfam" id="PF16162">
    <property type="entry name" value="KwaB"/>
    <property type="match status" value="1"/>
</dbReference>
<comment type="caution">
    <text evidence="1">The sequence shown here is derived from an EMBL/GenBank/DDBJ whole genome shotgun (WGS) entry which is preliminary data.</text>
</comment>